<keyword evidence="1" id="KW-1133">Transmembrane helix</keyword>
<feature type="transmembrane region" description="Helical" evidence="1">
    <location>
        <begin position="57"/>
        <end position="79"/>
    </location>
</feature>
<reference evidence="2 3" key="1">
    <citation type="journal article" date="2019" name="Int. J. Syst. Evol. Microbiol.">
        <title>The Global Catalogue of Microorganisms (GCM) 10K type strain sequencing project: providing services to taxonomists for standard genome sequencing and annotation.</title>
        <authorList>
            <consortium name="The Broad Institute Genomics Platform"/>
            <consortium name="The Broad Institute Genome Sequencing Center for Infectious Disease"/>
            <person name="Wu L."/>
            <person name="Ma J."/>
        </authorList>
    </citation>
    <scope>NUCLEOTIDE SEQUENCE [LARGE SCALE GENOMIC DNA]</scope>
    <source>
        <strain evidence="2 3">CGMCC 1.12554</strain>
    </source>
</reference>
<dbReference type="Proteomes" id="UP001596545">
    <property type="component" value="Unassembled WGS sequence"/>
</dbReference>
<keyword evidence="3" id="KW-1185">Reference proteome</keyword>
<protein>
    <submittedName>
        <fullName evidence="2">Uncharacterized protein</fullName>
    </submittedName>
</protein>
<gene>
    <name evidence="2" type="ORF">ACFQMF_00015</name>
</gene>
<dbReference type="RefSeq" id="WP_256407915.1">
    <property type="nucleotide sequence ID" value="NZ_JANHDN010000002.1"/>
</dbReference>
<evidence type="ECO:0000313" key="2">
    <source>
        <dbReference type="EMBL" id="MFC7322957.1"/>
    </source>
</evidence>
<comment type="caution">
    <text evidence="2">The sequence shown here is derived from an EMBL/GenBank/DDBJ whole genome shotgun (WGS) entry which is preliminary data.</text>
</comment>
<dbReference type="AlphaFoldDB" id="A0ABD6AFM0"/>
<feature type="transmembrane region" description="Helical" evidence="1">
    <location>
        <begin position="25"/>
        <end position="45"/>
    </location>
</feature>
<name>A0ABD6AFM0_9EURY</name>
<keyword evidence="1" id="KW-0812">Transmembrane</keyword>
<accession>A0ABD6AFM0</accession>
<evidence type="ECO:0000256" key="1">
    <source>
        <dbReference type="SAM" id="Phobius"/>
    </source>
</evidence>
<keyword evidence="1" id="KW-0472">Membrane</keyword>
<proteinExistence type="predicted"/>
<dbReference type="EMBL" id="JBHTBL010000001">
    <property type="protein sequence ID" value="MFC7322957.1"/>
    <property type="molecule type" value="Genomic_DNA"/>
</dbReference>
<sequence>MVSGGRDADEYTYPSFDGYQPSLKLLGGGLWTLALVSILGLWALVDFDASPAASTVGLAVIARAFVGVVVFVAVFPIVFRLRRIARQA</sequence>
<organism evidence="2 3">
    <name type="scientific">Halorubrum rutilum</name>
    <dbReference type="NCBI Taxonomy" id="1364933"/>
    <lineage>
        <taxon>Archaea</taxon>
        <taxon>Methanobacteriati</taxon>
        <taxon>Methanobacteriota</taxon>
        <taxon>Stenosarchaea group</taxon>
        <taxon>Halobacteria</taxon>
        <taxon>Halobacteriales</taxon>
        <taxon>Haloferacaceae</taxon>
        <taxon>Halorubrum</taxon>
    </lineage>
</organism>
<evidence type="ECO:0000313" key="3">
    <source>
        <dbReference type="Proteomes" id="UP001596545"/>
    </source>
</evidence>